<protein>
    <submittedName>
        <fullName evidence="1">Ribonuclease inhibitor</fullName>
    </submittedName>
</protein>
<keyword evidence="2" id="KW-1185">Reference proteome</keyword>
<reference evidence="1 2" key="1">
    <citation type="journal article" date="2007" name="Int. J. Syst. Evol. Microbiol.">
        <title>Chryseobacterium flavum sp. nov., isolated from polluted soil.</title>
        <authorList>
            <person name="Zhou Y."/>
            <person name="Dong J."/>
            <person name="Wang X."/>
            <person name="Huang X."/>
            <person name="Zhang K.Y."/>
            <person name="Zhang Y.Q."/>
            <person name="Guo Y.F."/>
            <person name="Lai R."/>
            <person name="Li W.J."/>
        </authorList>
    </citation>
    <scope>NUCLEOTIDE SEQUENCE [LARGE SCALE GENOMIC DNA]</scope>
    <source>
        <strain evidence="1 2">KCTC 12877</strain>
    </source>
</reference>
<dbReference type="AlphaFoldDB" id="A0A3D9CHS0"/>
<dbReference type="Gene3D" id="3.30.370.10">
    <property type="entry name" value="Barstar-like"/>
    <property type="match status" value="1"/>
</dbReference>
<dbReference type="InterPro" id="IPR035905">
    <property type="entry name" value="Barstar-like_sf"/>
</dbReference>
<name>A0A3D9CHS0_9FLAO</name>
<dbReference type="OrthoDB" id="4793808at2"/>
<proteinExistence type="predicted"/>
<dbReference type="SUPFAM" id="SSF52038">
    <property type="entry name" value="Barstar-related"/>
    <property type="match status" value="1"/>
</dbReference>
<organism evidence="1 2">
    <name type="scientific">Chryseobacterium flavum</name>
    <dbReference type="NCBI Taxonomy" id="415851"/>
    <lineage>
        <taxon>Bacteria</taxon>
        <taxon>Pseudomonadati</taxon>
        <taxon>Bacteroidota</taxon>
        <taxon>Flavobacteriia</taxon>
        <taxon>Flavobacteriales</taxon>
        <taxon>Weeksellaceae</taxon>
        <taxon>Chryseobacterium group</taxon>
        <taxon>Chryseobacterium</taxon>
    </lineage>
</organism>
<dbReference type="EMBL" id="QNUE01000015">
    <property type="protein sequence ID" value="REC65317.1"/>
    <property type="molecule type" value="Genomic_DNA"/>
</dbReference>
<comment type="caution">
    <text evidence="1">The sequence shown here is derived from an EMBL/GenBank/DDBJ whole genome shotgun (WGS) entry which is preliminary data.</text>
</comment>
<evidence type="ECO:0000313" key="1">
    <source>
        <dbReference type="EMBL" id="REC65317.1"/>
    </source>
</evidence>
<evidence type="ECO:0000313" key="2">
    <source>
        <dbReference type="Proteomes" id="UP000256769"/>
    </source>
</evidence>
<accession>A0A3D9CHS0</accession>
<dbReference type="Proteomes" id="UP000256769">
    <property type="component" value="Unassembled WGS sequence"/>
</dbReference>
<dbReference type="RefSeq" id="WP_115962598.1">
    <property type="nucleotide sequence ID" value="NZ_JBEPLQ010000004.1"/>
</dbReference>
<gene>
    <name evidence="1" type="ORF">DRF59_16355</name>
</gene>
<sequence>MLNTSSNNKRKMIVINGGHFSSLAGFYKEISKILMKDADWKVGTLDGFDDILYGGFGVFGNKEEIEIIWKESRKSKEDLGSNATREFYENKIRQGKPFNIQLIQQKLDELKEGKGQTLFEILVDIIESHPHIMLRLEDN</sequence>